<dbReference type="SUPFAM" id="SSF48371">
    <property type="entry name" value="ARM repeat"/>
    <property type="match status" value="1"/>
</dbReference>
<dbReference type="Proteomes" id="UP000530660">
    <property type="component" value="Unassembled WGS sequence"/>
</dbReference>
<dbReference type="EMBL" id="VWRR01000008">
    <property type="protein sequence ID" value="KAF6003071.1"/>
    <property type="molecule type" value="Genomic_DNA"/>
</dbReference>
<dbReference type="InterPro" id="IPR011989">
    <property type="entry name" value="ARM-like"/>
</dbReference>
<name>A0A7J7IL90_9RHOD</name>
<evidence type="ECO:0000256" key="1">
    <source>
        <dbReference type="SAM" id="MobiDB-lite"/>
    </source>
</evidence>
<dbReference type="PANTHER" id="PTHR12697:SF5">
    <property type="entry name" value="DEOXYHYPUSINE HYDROXYLASE"/>
    <property type="match status" value="1"/>
</dbReference>
<dbReference type="InterPro" id="IPR016024">
    <property type="entry name" value="ARM-type_fold"/>
</dbReference>
<evidence type="ECO:0000313" key="2">
    <source>
        <dbReference type="EMBL" id="KAF6003071.1"/>
    </source>
</evidence>
<dbReference type="OrthoDB" id="10371290at2759"/>
<dbReference type="GO" id="GO:0016491">
    <property type="term" value="F:oxidoreductase activity"/>
    <property type="evidence" value="ECO:0007669"/>
    <property type="project" value="TreeGrafter"/>
</dbReference>
<organism evidence="2 3">
    <name type="scientific">Cyanidiococcus yangmingshanensis</name>
    <dbReference type="NCBI Taxonomy" id="2690220"/>
    <lineage>
        <taxon>Eukaryota</taxon>
        <taxon>Rhodophyta</taxon>
        <taxon>Bangiophyceae</taxon>
        <taxon>Cyanidiales</taxon>
        <taxon>Cyanidiaceae</taxon>
        <taxon>Cyanidiococcus</taxon>
    </lineage>
</organism>
<protein>
    <submittedName>
        <fullName evidence="2">Uncharacterized protein</fullName>
    </submittedName>
</protein>
<dbReference type="PANTHER" id="PTHR12697">
    <property type="entry name" value="PBS LYASE HEAT-LIKE PROTEIN"/>
    <property type="match status" value="1"/>
</dbReference>
<evidence type="ECO:0000313" key="3">
    <source>
        <dbReference type="Proteomes" id="UP000530660"/>
    </source>
</evidence>
<dbReference type="Gene3D" id="1.25.10.10">
    <property type="entry name" value="Leucine-rich Repeat Variant"/>
    <property type="match status" value="1"/>
</dbReference>
<feature type="region of interest" description="Disordered" evidence="1">
    <location>
        <begin position="50"/>
        <end position="73"/>
    </location>
</feature>
<dbReference type="Pfam" id="PF13646">
    <property type="entry name" value="HEAT_2"/>
    <property type="match status" value="1"/>
</dbReference>
<accession>A0A7J7IL90</accession>
<sequence>MVFVSIFSFSQRGGPTATQPAGRGLQAIEQRRPRAVVRSRCRWGPARLRSQLSGEDGKGQPISPQRATESLKKGNNWDEKVELATPFGVAVRDLLSLPARVATVAEQCRTQEGIPQAQSRFEELSETIANGKMRNRLTAMQEAHFYPRALVVPVLLQVLRSAVVHARERQRLEGTGPGTSLSSRPKSLSSLVLPDQVFDEMSRSQAAFSLAIMLGQNDTPSGGIVEEWRSDTLEALIEVLQQDPDPAARAATAGALGHVGSRSSQHYSMLVEPLIRCFEKTEEDWIVRLSAAASLGLIRAREALPLFIEELNKHDVKSESGKSLLVQTVICALGDLAYLSYSDSEIDRELVQRGVNAVERFSQSEDILVRISVTESLGHWCRHSPKALATVERLLLDPNEHVAKTARFALDVFQKQQQQQQREHGESTDLG</sequence>
<dbReference type="AlphaFoldDB" id="A0A7J7IL90"/>
<reference evidence="2 3" key="1">
    <citation type="journal article" date="2020" name="J. Phycol.">
        <title>Comparative genome analysis reveals Cyanidiococcus gen. nov., a new extremophilic red algal genus sister to Cyanidioschyzon (Cyanidioschyzonaceae, Rhodophyta).</title>
        <authorList>
            <person name="Liu S.-L."/>
            <person name="Chiang Y.-R."/>
            <person name="Yoon H.S."/>
            <person name="Fu H.-Y."/>
        </authorList>
    </citation>
    <scope>NUCLEOTIDE SEQUENCE [LARGE SCALE GENOMIC DNA]</scope>
    <source>
        <strain evidence="2 3">THAL066</strain>
    </source>
</reference>
<gene>
    <name evidence="2" type="ORF">F1559_003636</name>
</gene>
<comment type="caution">
    <text evidence="2">The sequence shown here is derived from an EMBL/GenBank/DDBJ whole genome shotgun (WGS) entry which is preliminary data.</text>
</comment>
<keyword evidence="3" id="KW-1185">Reference proteome</keyword>
<proteinExistence type="predicted"/>